<dbReference type="SUPFAM" id="SSF81995">
    <property type="entry name" value="beta-sandwich domain of Sec23/24"/>
    <property type="match status" value="1"/>
</dbReference>
<keyword evidence="2" id="KW-0812">Transmembrane</keyword>
<name>A0ABX8CUJ5_9NOCA</name>
<evidence type="ECO:0000313" key="4">
    <source>
        <dbReference type="Proteomes" id="UP000683310"/>
    </source>
</evidence>
<evidence type="ECO:0000256" key="2">
    <source>
        <dbReference type="SAM" id="Phobius"/>
    </source>
</evidence>
<organism evidence="3 4">
    <name type="scientific">Nocardia tengchongensis</name>
    <dbReference type="NCBI Taxonomy" id="2055889"/>
    <lineage>
        <taxon>Bacteria</taxon>
        <taxon>Bacillati</taxon>
        <taxon>Actinomycetota</taxon>
        <taxon>Actinomycetes</taxon>
        <taxon>Mycobacteriales</taxon>
        <taxon>Nocardiaceae</taxon>
        <taxon>Nocardia</taxon>
    </lineage>
</organism>
<keyword evidence="4" id="KW-1185">Reference proteome</keyword>
<dbReference type="RefSeq" id="WP_213558635.1">
    <property type="nucleotide sequence ID" value="NZ_JBHXAJ010000003.1"/>
</dbReference>
<sequence length="183" mass="19244">MNQYPPPDQYGQYPPQGPPPGNYPPPGGYPPGNYPPPGNQPPPGGGQYWQESPQPKGMAITAMVLGIIGLLTFWTVLLTIVGVLCGLLAAVLGLLALLKARSGKAGGPGMAVAGLIMGVISVIGGIVVGVLVWTVFKDTGTTDFLECVRKADGDSAKVDQCQREYNQRLEDKFSVTLTPVPTR</sequence>
<dbReference type="EMBL" id="CP074371">
    <property type="protein sequence ID" value="QVI22554.1"/>
    <property type="molecule type" value="Genomic_DNA"/>
</dbReference>
<proteinExistence type="predicted"/>
<keyword evidence="2" id="KW-1133">Transmembrane helix</keyword>
<keyword evidence="2" id="KW-0472">Membrane</keyword>
<evidence type="ECO:0000256" key="1">
    <source>
        <dbReference type="SAM" id="MobiDB-lite"/>
    </source>
</evidence>
<protein>
    <submittedName>
        <fullName evidence="3">DUF4190 domain-containing protein</fullName>
    </submittedName>
</protein>
<feature type="transmembrane region" description="Helical" evidence="2">
    <location>
        <begin position="57"/>
        <end position="74"/>
    </location>
</feature>
<feature type="compositionally biased region" description="Pro residues" evidence="1">
    <location>
        <begin position="15"/>
        <end position="44"/>
    </location>
</feature>
<dbReference type="Proteomes" id="UP000683310">
    <property type="component" value="Chromosome"/>
</dbReference>
<feature type="transmembrane region" description="Helical" evidence="2">
    <location>
        <begin position="110"/>
        <end position="136"/>
    </location>
</feature>
<accession>A0ABX8CUJ5</accession>
<feature type="region of interest" description="Disordered" evidence="1">
    <location>
        <begin position="1"/>
        <end position="52"/>
    </location>
</feature>
<evidence type="ECO:0000313" key="3">
    <source>
        <dbReference type="EMBL" id="QVI22554.1"/>
    </source>
</evidence>
<reference evidence="3 4" key="1">
    <citation type="submission" date="2021-04" db="EMBL/GenBank/DDBJ databases">
        <title>Nocardia tengchongensis.</title>
        <authorList>
            <person name="Zhuang k."/>
            <person name="Ran Y."/>
            <person name="Li W."/>
        </authorList>
    </citation>
    <scope>NUCLEOTIDE SEQUENCE [LARGE SCALE GENOMIC DNA]</scope>
    <source>
        <strain evidence="3 4">CFH S0057</strain>
    </source>
</reference>
<gene>
    <name evidence="3" type="ORF">KHQ06_05800</name>
</gene>
<feature type="transmembrane region" description="Helical" evidence="2">
    <location>
        <begin position="80"/>
        <end position="98"/>
    </location>
</feature>